<evidence type="ECO:0000259" key="3">
    <source>
        <dbReference type="PROSITE" id="PS50043"/>
    </source>
</evidence>
<evidence type="ECO:0000256" key="1">
    <source>
        <dbReference type="ARBA" id="ARBA00022741"/>
    </source>
</evidence>
<protein>
    <submittedName>
        <fullName evidence="4">LuxR family transcriptional regulator</fullName>
    </submittedName>
</protein>
<comment type="caution">
    <text evidence="4">The sequence shown here is derived from an EMBL/GenBank/DDBJ whole genome shotgun (WGS) entry which is preliminary data.</text>
</comment>
<reference evidence="4 5" key="1">
    <citation type="submission" date="2024-06" db="EMBL/GenBank/DDBJ databases">
        <title>The Natural Products Discovery Center: Release of the First 8490 Sequenced Strains for Exploring Actinobacteria Biosynthetic Diversity.</title>
        <authorList>
            <person name="Kalkreuter E."/>
            <person name="Kautsar S.A."/>
            <person name="Yang D."/>
            <person name="Bader C.D."/>
            <person name="Teijaro C.N."/>
            <person name="Fluegel L."/>
            <person name="Davis C.M."/>
            <person name="Simpson J.R."/>
            <person name="Lauterbach L."/>
            <person name="Steele A.D."/>
            <person name="Gui C."/>
            <person name="Meng S."/>
            <person name="Li G."/>
            <person name="Viehrig K."/>
            <person name="Ye F."/>
            <person name="Su P."/>
            <person name="Kiefer A.F."/>
            <person name="Nichols A."/>
            <person name="Cepeda A.J."/>
            <person name="Yan W."/>
            <person name="Fan B."/>
            <person name="Jiang Y."/>
            <person name="Adhikari A."/>
            <person name="Zheng C.-J."/>
            <person name="Schuster L."/>
            <person name="Cowan T.M."/>
            <person name="Smanski M.J."/>
            <person name="Chevrette M.G."/>
            <person name="De Carvalho L.P.S."/>
            <person name="Shen B."/>
        </authorList>
    </citation>
    <scope>NUCLEOTIDE SEQUENCE [LARGE SCALE GENOMIC DNA]</scope>
    <source>
        <strain evidence="4 5">NPDC001166</strain>
    </source>
</reference>
<dbReference type="InterPro" id="IPR041664">
    <property type="entry name" value="AAA_16"/>
</dbReference>
<evidence type="ECO:0000256" key="2">
    <source>
        <dbReference type="ARBA" id="ARBA00022840"/>
    </source>
</evidence>
<dbReference type="SUPFAM" id="SSF52540">
    <property type="entry name" value="P-loop containing nucleoside triphosphate hydrolases"/>
    <property type="match status" value="1"/>
</dbReference>
<dbReference type="Gene3D" id="3.40.50.300">
    <property type="entry name" value="P-loop containing nucleotide triphosphate hydrolases"/>
    <property type="match status" value="1"/>
</dbReference>
<keyword evidence="1" id="KW-0547">Nucleotide-binding</keyword>
<dbReference type="InterPro" id="IPR036388">
    <property type="entry name" value="WH-like_DNA-bd_sf"/>
</dbReference>
<dbReference type="RefSeq" id="WP_352066380.1">
    <property type="nucleotide sequence ID" value="NZ_JBEPAZ010000137.1"/>
</dbReference>
<accession>A0ABV1UMY8</accession>
<sequence length="885" mass="94092">MNAQKQGFQWPLAGRKDELQRISQAWQNQRTKVLLLTGPAGVGKSRLADECLTQAVRGGWRGARATATAAAAAVPLGAIAHLLPPSVDMSDPVRAFSQVAAVLAGPQRNLRWAILVDDLHLLDTSSAVLLRQLLDSDGIRLIATIRSGEPVGEAVQALTGGDRSYRIDLGAFDQRQTEEVLQAALSGPIGQRTVHTFWAASRGNALYLREMVQGAVAASTLSSDGEIWELAKGGLPSTPRLVELIGSRLAGAEAEDRELLELLALCEPLSLEDAATVVHPQSLTNLESTGLIQMRQDRRRTTVALAHPLYGEALRADMPALRRRELILAQVKRTKAHGARRREDSLRLATWELAASGTADPQLLVRAAILASHSHDYEQVITLLEGLPDDAHTYESHLLNGNALLQVGRWEAADTVLARAEALAGGEAQKVAVTLHRTWSLFWVAGRTEAALQVNAASYQKAADAKWQRVLKLNEASLLILSGNVPKQDHAVLSDLDAHFAGEPSIPAWSMAALAKAHLLGQTGRLNEAVSFGQQAYSAHRDIDETALGSLIPAAQLVAVSYALADVGQLDKSRQATDIILAATEGTDNALTWTWASYFRGRTEWLAGDIAVARGWFAQTIARSRAHRYVPSLFRALAGLAACAAVLGDLEASASAIEEMAGYSPMGSHAGEEYLGQAWLYAAHGDIGQARATLFVAVEKAKLAGDITSEIILLTDIARLGGAKEVTERLAALADACDGAFARARARFATALAADDASQLQAVADELQVIGANLLAAEAANAAAAAWQRAGNARRATAAANQAAACAINCKGAHTLLLNAAQATAALTHREREVALLAAAGTASKEIAEILHLSVRTVDNHLQHAYSKLGITARRELAAVLGIRS</sequence>
<dbReference type="SMART" id="SM00421">
    <property type="entry name" value="HTH_LUXR"/>
    <property type="match status" value="1"/>
</dbReference>
<feature type="domain" description="HTH luxR-type" evidence="3">
    <location>
        <begin position="820"/>
        <end position="885"/>
    </location>
</feature>
<dbReference type="InterPro" id="IPR016032">
    <property type="entry name" value="Sig_transdc_resp-reg_C-effctor"/>
</dbReference>
<dbReference type="Gene3D" id="1.10.10.10">
    <property type="entry name" value="Winged helix-like DNA-binding domain superfamily/Winged helix DNA-binding domain"/>
    <property type="match status" value="1"/>
</dbReference>
<keyword evidence="2" id="KW-0067">ATP-binding</keyword>
<dbReference type="EMBL" id="JBEPAZ010000137">
    <property type="protein sequence ID" value="MER6434571.1"/>
    <property type="molecule type" value="Genomic_DNA"/>
</dbReference>
<dbReference type="PROSITE" id="PS50043">
    <property type="entry name" value="HTH_LUXR_2"/>
    <property type="match status" value="1"/>
</dbReference>
<dbReference type="Pfam" id="PF00196">
    <property type="entry name" value="GerE"/>
    <property type="match status" value="1"/>
</dbReference>
<dbReference type="SUPFAM" id="SSF46894">
    <property type="entry name" value="C-terminal effector domain of the bipartite response regulators"/>
    <property type="match status" value="1"/>
</dbReference>
<dbReference type="PANTHER" id="PTHR16305:SF28">
    <property type="entry name" value="GUANYLATE CYCLASE DOMAIN-CONTAINING PROTEIN"/>
    <property type="match status" value="1"/>
</dbReference>
<dbReference type="CDD" id="cd06170">
    <property type="entry name" value="LuxR_C_like"/>
    <property type="match status" value="1"/>
</dbReference>
<dbReference type="InterPro" id="IPR027417">
    <property type="entry name" value="P-loop_NTPase"/>
</dbReference>
<organism evidence="4 5">
    <name type="scientific">Streptomyces sp. 900105245</name>
    <dbReference type="NCBI Taxonomy" id="3154379"/>
    <lineage>
        <taxon>Bacteria</taxon>
        <taxon>Bacillati</taxon>
        <taxon>Actinomycetota</taxon>
        <taxon>Actinomycetes</taxon>
        <taxon>Kitasatosporales</taxon>
        <taxon>Streptomycetaceae</taxon>
        <taxon>Streptomyces</taxon>
    </lineage>
</organism>
<dbReference type="Proteomes" id="UP001470023">
    <property type="component" value="Unassembled WGS sequence"/>
</dbReference>
<dbReference type="InterPro" id="IPR000792">
    <property type="entry name" value="Tscrpt_reg_LuxR_C"/>
</dbReference>
<dbReference type="PRINTS" id="PR00038">
    <property type="entry name" value="HTHLUXR"/>
</dbReference>
<dbReference type="PANTHER" id="PTHR16305">
    <property type="entry name" value="TESTICULAR SOLUBLE ADENYLYL CYCLASE"/>
    <property type="match status" value="1"/>
</dbReference>
<gene>
    <name evidence="4" type="ORF">ABT272_44435</name>
</gene>
<evidence type="ECO:0000313" key="4">
    <source>
        <dbReference type="EMBL" id="MER6434571.1"/>
    </source>
</evidence>
<keyword evidence="5" id="KW-1185">Reference proteome</keyword>
<proteinExistence type="predicted"/>
<dbReference type="PROSITE" id="PS00622">
    <property type="entry name" value="HTH_LUXR_1"/>
    <property type="match status" value="1"/>
</dbReference>
<evidence type="ECO:0000313" key="5">
    <source>
        <dbReference type="Proteomes" id="UP001470023"/>
    </source>
</evidence>
<dbReference type="Pfam" id="PF13191">
    <property type="entry name" value="AAA_16"/>
    <property type="match status" value="1"/>
</dbReference>
<name>A0ABV1UMY8_9ACTN</name>